<dbReference type="Gene3D" id="1.10.150.130">
    <property type="match status" value="1"/>
</dbReference>
<evidence type="ECO:0000313" key="10">
    <source>
        <dbReference type="Proteomes" id="UP001253458"/>
    </source>
</evidence>
<dbReference type="PANTHER" id="PTHR30349">
    <property type="entry name" value="PHAGE INTEGRASE-RELATED"/>
    <property type="match status" value="1"/>
</dbReference>
<evidence type="ECO:0000313" key="7">
    <source>
        <dbReference type="EMBL" id="MDR6768602.1"/>
    </source>
</evidence>
<keyword evidence="3" id="KW-0233">DNA recombination</keyword>
<dbReference type="GO" id="GO:0015074">
    <property type="term" value="P:DNA integration"/>
    <property type="evidence" value="ECO:0007669"/>
    <property type="project" value="UniProtKB-KW"/>
</dbReference>
<dbReference type="PROSITE" id="PS51900">
    <property type="entry name" value="CB"/>
    <property type="match status" value="1"/>
</dbReference>
<feature type="domain" description="Tyr recombinase" evidence="5">
    <location>
        <begin position="152"/>
        <end position="309"/>
    </location>
</feature>
<evidence type="ECO:0000313" key="9">
    <source>
        <dbReference type="Proteomes" id="UP001249076"/>
    </source>
</evidence>
<protein>
    <submittedName>
        <fullName evidence="7">Integrase</fullName>
    </submittedName>
</protein>
<dbReference type="InterPro" id="IPR011010">
    <property type="entry name" value="DNA_brk_join_enz"/>
</dbReference>
<dbReference type="InterPro" id="IPR013762">
    <property type="entry name" value="Integrase-like_cat_sf"/>
</dbReference>
<dbReference type="GO" id="GO:0006310">
    <property type="term" value="P:DNA recombination"/>
    <property type="evidence" value="ECO:0007669"/>
    <property type="project" value="UniProtKB-KW"/>
</dbReference>
<keyword evidence="2 4" id="KW-0238">DNA-binding</keyword>
<dbReference type="RefSeq" id="WP_209818836.1">
    <property type="nucleotide sequence ID" value="NZ_JAVDTL010000006.1"/>
</dbReference>
<dbReference type="AlphaFoldDB" id="A0AAJ2F2P0"/>
<dbReference type="Gene3D" id="1.10.443.10">
    <property type="entry name" value="Intergrase catalytic core"/>
    <property type="match status" value="1"/>
</dbReference>
<dbReference type="EMBL" id="JAVDTS010000003">
    <property type="protein sequence ID" value="MDR6837317.1"/>
    <property type="molecule type" value="Genomic_DNA"/>
</dbReference>
<keyword evidence="1" id="KW-0229">DNA integration</keyword>
<dbReference type="InterPro" id="IPR044068">
    <property type="entry name" value="CB"/>
</dbReference>
<evidence type="ECO:0000256" key="1">
    <source>
        <dbReference type="ARBA" id="ARBA00022908"/>
    </source>
</evidence>
<feature type="domain" description="Core-binding (CB)" evidence="6">
    <location>
        <begin position="51"/>
        <end position="130"/>
    </location>
</feature>
<proteinExistence type="predicted"/>
<dbReference type="InterPro" id="IPR050090">
    <property type="entry name" value="Tyrosine_recombinase_XerCD"/>
</dbReference>
<evidence type="ECO:0000256" key="2">
    <source>
        <dbReference type="ARBA" id="ARBA00023125"/>
    </source>
</evidence>
<comment type="caution">
    <text evidence="7">The sequence shown here is derived from an EMBL/GenBank/DDBJ whole genome shotgun (WGS) entry which is preliminary data.</text>
</comment>
<dbReference type="GO" id="GO:0003677">
    <property type="term" value="F:DNA binding"/>
    <property type="evidence" value="ECO:0007669"/>
    <property type="project" value="UniProtKB-UniRule"/>
</dbReference>
<evidence type="ECO:0000256" key="4">
    <source>
        <dbReference type="PROSITE-ProRule" id="PRU01248"/>
    </source>
</evidence>
<dbReference type="InterPro" id="IPR010998">
    <property type="entry name" value="Integrase_recombinase_N"/>
</dbReference>
<dbReference type="PANTHER" id="PTHR30349:SF94">
    <property type="entry name" value="INTEGRASE_RECOMBINASE HI_1414-RELATED"/>
    <property type="match status" value="1"/>
</dbReference>
<name>A0AAJ2F2P0_ACIDE</name>
<organism evidence="7 10">
    <name type="scientific">Acidovorax delafieldii</name>
    <name type="common">Pseudomonas delafieldii</name>
    <dbReference type="NCBI Taxonomy" id="47920"/>
    <lineage>
        <taxon>Bacteria</taxon>
        <taxon>Pseudomonadati</taxon>
        <taxon>Pseudomonadota</taxon>
        <taxon>Betaproteobacteria</taxon>
        <taxon>Burkholderiales</taxon>
        <taxon>Comamonadaceae</taxon>
        <taxon>Acidovorax</taxon>
    </lineage>
</organism>
<dbReference type="SUPFAM" id="SSF56349">
    <property type="entry name" value="DNA breaking-rejoining enzymes"/>
    <property type="match status" value="1"/>
</dbReference>
<dbReference type="InterPro" id="IPR002104">
    <property type="entry name" value="Integrase_catalytic"/>
</dbReference>
<evidence type="ECO:0000313" key="8">
    <source>
        <dbReference type="EMBL" id="MDR6837317.1"/>
    </source>
</evidence>
<sequence length="309" mass="35399">MASIKPHGDQWRAQVARKGVRKSAVWATKREAVAWANRVEAEIDAGLQRGHTLADACKKYLETVSIGKADAEDWERRRFAAFMAHFGDVALAEITSEDLGEWRDSRLKSVSGSTVLREVNLFRNMFKIAHEEWRWLDASPFTGVRLPEENPARETIWTWRQILRLLRAKRTGKTAQMQIAFRIALHTGLRLQEVLTCTYDPARKVLVLPVSKGERKPVTVPVVRRARKLLEAMPRFTVSANEGSSLFSRLCNDLLIKGLTFHDARATALTLLSRRMDVLTLARISRHKDLNILMKRYYRETPEQISARL</sequence>
<evidence type="ECO:0000259" key="5">
    <source>
        <dbReference type="PROSITE" id="PS51898"/>
    </source>
</evidence>
<evidence type="ECO:0000256" key="3">
    <source>
        <dbReference type="ARBA" id="ARBA00023172"/>
    </source>
</evidence>
<dbReference type="Proteomes" id="UP001253458">
    <property type="component" value="Unassembled WGS sequence"/>
</dbReference>
<dbReference type="Proteomes" id="UP001249076">
    <property type="component" value="Unassembled WGS sequence"/>
</dbReference>
<keyword evidence="9" id="KW-1185">Reference proteome</keyword>
<reference evidence="7 9" key="1">
    <citation type="submission" date="2023-07" db="EMBL/GenBank/DDBJ databases">
        <title>Sorghum-associated microbial communities from plants grown in Nebraska, USA.</title>
        <authorList>
            <person name="Schachtman D."/>
        </authorList>
    </citation>
    <scope>NUCLEOTIDE SEQUENCE</scope>
    <source>
        <strain evidence="8 9">BE105</strain>
        <strain evidence="7">BE69</strain>
    </source>
</reference>
<accession>A0AAJ2F2P0</accession>
<gene>
    <name evidence="7" type="ORF">J2W88_003906</name>
    <name evidence="8" type="ORF">J2W93_002155</name>
</gene>
<dbReference type="PROSITE" id="PS51898">
    <property type="entry name" value="TYR_RECOMBINASE"/>
    <property type="match status" value="1"/>
</dbReference>
<evidence type="ECO:0000259" key="6">
    <source>
        <dbReference type="PROSITE" id="PS51900"/>
    </source>
</evidence>
<dbReference type="EMBL" id="JAVDTL010000006">
    <property type="protein sequence ID" value="MDR6768602.1"/>
    <property type="molecule type" value="Genomic_DNA"/>
</dbReference>